<proteinExistence type="predicted"/>
<evidence type="ECO:0000256" key="2">
    <source>
        <dbReference type="ARBA" id="ARBA00023125"/>
    </source>
</evidence>
<organism evidence="5 6">
    <name type="scientific">Alcanivorax jadensis T9</name>
    <dbReference type="NCBI Taxonomy" id="1177181"/>
    <lineage>
        <taxon>Bacteria</taxon>
        <taxon>Pseudomonadati</taxon>
        <taxon>Pseudomonadota</taxon>
        <taxon>Gammaproteobacteria</taxon>
        <taxon>Oceanospirillales</taxon>
        <taxon>Alcanivoracaceae</taxon>
        <taxon>Alcanivorax</taxon>
    </lineage>
</organism>
<dbReference type="InterPro" id="IPR009057">
    <property type="entry name" value="Homeodomain-like_sf"/>
</dbReference>
<evidence type="ECO:0000256" key="3">
    <source>
        <dbReference type="ARBA" id="ARBA00023163"/>
    </source>
</evidence>
<dbReference type="SMART" id="SM00342">
    <property type="entry name" value="HTH_ARAC"/>
    <property type="match status" value="1"/>
</dbReference>
<evidence type="ECO:0000256" key="1">
    <source>
        <dbReference type="ARBA" id="ARBA00023015"/>
    </source>
</evidence>
<evidence type="ECO:0000259" key="4">
    <source>
        <dbReference type="PROSITE" id="PS01124"/>
    </source>
</evidence>
<keyword evidence="6" id="KW-1185">Reference proteome</keyword>
<dbReference type="PANTHER" id="PTHR47894">
    <property type="entry name" value="HTH-TYPE TRANSCRIPTIONAL REGULATOR GADX"/>
    <property type="match status" value="1"/>
</dbReference>
<comment type="caution">
    <text evidence="5">The sequence shown here is derived from an EMBL/GenBank/DDBJ whole genome shotgun (WGS) entry which is preliminary data.</text>
</comment>
<evidence type="ECO:0000313" key="6">
    <source>
        <dbReference type="Proteomes" id="UP000029443"/>
    </source>
</evidence>
<protein>
    <submittedName>
        <fullName evidence="5">AraC family transcriptional regulator</fullName>
    </submittedName>
</protein>
<dbReference type="EMBL" id="ARXU01000002">
    <property type="protein sequence ID" value="KGD62607.1"/>
    <property type="molecule type" value="Genomic_DNA"/>
</dbReference>
<gene>
    <name evidence="5" type="ORF">T9A_00898</name>
</gene>
<reference evidence="5 6" key="1">
    <citation type="submission" date="2012-09" db="EMBL/GenBank/DDBJ databases">
        <title>Genome Sequence of alkane-degrading Bacterium Alcanivorax jadensis T9.</title>
        <authorList>
            <person name="Lai Q."/>
            <person name="Shao Z."/>
        </authorList>
    </citation>
    <scope>NUCLEOTIDE SEQUENCE [LARGE SCALE GENOMIC DNA]</scope>
    <source>
        <strain evidence="5 6">T9</strain>
    </source>
</reference>
<name>A0ABR4WGX0_9GAMM</name>
<dbReference type="Proteomes" id="UP000029443">
    <property type="component" value="Unassembled WGS sequence"/>
</dbReference>
<dbReference type="PROSITE" id="PS01124">
    <property type="entry name" value="HTH_ARAC_FAMILY_2"/>
    <property type="match status" value="1"/>
</dbReference>
<sequence>MQVAGITPGQIDDPAGRLSLHDTWKLGAAALSLSGNGSLGFASGDRMPLTAHGNLGYALMCAGTPREAIAILERFWHLRGRGAQLMVSESEDRLFMELVLELSAPDALRDMLMSSMLTSMYRGIEFLIPQLPEQRQIWLYGEEPSGFDRWRSRLPTVRFGMPQAGISLAGDIALLDQPLPTANPEALTLALAQCERESALVDDADDTLRRARAALVLGADGYPSPEALADSLHLTPRTLRRRLQEQGYSYQQLLEAARRRDSCQMLADPDLEIGRIGEALGYGDPANFTRAFKAWTGLSPREWRKRQIGH</sequence>
<keyword evidence="2" id="KW-0238">DNA-binding</keyword>
<dbReference type="Pfam" id="PF12625">
    <property type="entry name" value="Arabinose_bd"/>
    <property type="match status" value="1"/>
</dbReference>
<evidence type="ECO:0000313" key="5">
    <source>
        <dbReference type="EMBL" id="KGD62607.1"/>
    </source>
</evidence>
<dbReference type="InterPro" id="IPR018060">
    <property type="entry name" value="HTH_AraC"/>
</dbReference>
<keyword evidence="3" id="KW-0804">Transcription</keyword>
<feature type="domain" description="HTH araC/xylS-type" evidence="4">
    <location>
        <begin position="226"/>
        <end position="306"/>
    </location>
</feature>
<dbReference type="Pfam" id="PF12833">
    <property type="entry name" value="HTH_18"/>
    <property type="match status" value="1"/>
</dbReference>
<keyword evidence="1" id="KW-0805">Transcription regulation</keyword>
<dbReference type="InterPro" id="IPR032687">
    <property type="entry name" value="AraC-type_N"/>
</dbReference>
<dbReference type="Gene3D" id="1.10.10.60">
    <property type="entry name" value="Homeodomain-like"/>
    <property type="match status" value="1"/>
</dbReference>
<dbReference type="PANTHER" id="PTHR47894:SF1">
    <property type="entry name" value="HTH-TYPE TRANSCRIPTIONAL REGULATOR VQSM"/>
    <property type="match status" value="1"/>
</dbReference>
<dbReference type="SUPFAM" id="SSF46689">
    <property type="entry name" value="Homeodomain-like"/>
    <property type="match status" value="1"/>
</dbReference>
<accession>A0ABR4WGX0</accession>